<dbReference type="Proteomes" id="UP001229836">
    <property type="component" value="Chromosome"/>
</dbReference>
<gene>
    <name evidence="2" type="ORF">QLH32_04765</name>
</gene>
<dbReference type="RefSeq" id="WP_283268386.1">
    <property type="nucleotide sequence ID" value="NZ_CP125669.1"/>
</dbReference>
<sequence length="273" mass="31016">MNKFNFVKAIRMMRMPATTKLVAMTLATYADYKTGECYPTVETLMEDTGLSNRAVCQHIRHIESLGILAVDRSNGRRSYYKFIAENLTKAVTESHQLLSITSDFDDIQPVTFTTEPVTFVQKAVTESHTNYHKQPIELPKEQPDISAQEKTEPKPKKPKSTMTTLPADFKVSDQVKAWASEKGFDRLDEHLENFVGYATANAKKYADWDQAFMNAIRGNWAKLRPVQQSHGYQTSQQQTASEQAKWNDFLNGGNQFRDVTPKKTNWIEGVGHA</sequence>
<feature type="region of interest" description="Disordered" evidence="1">
    <location>
        <begin position="130"/>
        <end position="164"/>
    </location>
</feature>
<accession>A0ABY8S8H4</accession>
<dbReference type="Gene3D" id="1.10.10.10">
    <property type="entry name" value="Winged helix-like DNA-binding domain superfamily/Winged helix DNA-binding domain"/>
    <property type="match status" value="1"/>
</dbReference>
<dbReference type="Pfam" id="PF13730">
    <property type="entry name" value="HTH_36"/>
    <property type="match status" value="1"/>
</dbReference>
<evidence type="ECO:0000313" key="3">
    <source>
        <dbReference type="Proteomes" id="UP001229836"/>
    </source>
</evidence>
<proteinExistence type="predicted"/>
<evidence type="ECO:0000313" key="2">
    <source>
        <dbReference type="EMBL" id="WHP06787.1"/>
    </source>
</evidence>
<evidence type="ECO:0000256" key="1">
    <source>
        <dbReference type="SAM" id="MobiDB-lite"/>
    </source>
</evidence>
<reference evidence="2 3" key="1">
    <citation type="submission" date="2023-05" db="EMBL/GenBank/DDBJ databases">
        <title>The complete genome of Acinetobacter sp. nov KCTC 92772.</title>
        <authorList>
            <person name="Zhou G."/>
        </authorList>
    </citation>
    <scope>NUCLEOTIDE SEQUENCE [LARGE SCALE GENOMIC DNA]</scope>
    <source>
        <strain evidence="2 3">KCTC 92772</strain>
    </source>
</reference>
<keyword evidence="3" id="KW-1185">Reference proteome</keyword>
<dbReference type="EMBL" id="CP125669">
    <property type="protein sequence ID" value="WHP06787.1"/>
    <property type="molecule type" value="Genomic_DNA"/>
</dbReference>
<dbReference type="InterPro" id="IPR036388">
    <property type="entry name" value="WH-like_DNA-bd_sf"/>
</dbReference>
<protein>
    <submittedName>
        <fullName evidence="2">Helix-turn-helix domain-containing protein</fullName>
    </submittedName>
</protein>
<organism evidence="2 3">
    <name type="scientific">Acinetobacter corruptisaponis</name>
    <dbReference type="NCBI Taxonomy" id="3045147"/>
    <lineage>
        <taxon>Bacteria</taxon>
        <taxon>Pseudomonadati</taxon>
        <taxon>Pseudomonadota</taxon>
        <taxon>Gammaproteobacteria</taxon>
        <taxon>Moraxellales</taxon>
        <taxon>Moraxellaceae</taxon>
        <taxon>Acinetobacter</taxon>
    </lineage>
</organism>
<feature type="compositionally biased region" description="Basic and acidic residues" evidence="1">
    <location>
        <begin position="134"/>
        <end position="155"/>
    </location>
</feature>
<name>A0ABY8S8H4_9GAMM</name>